<evidence type="ECO:0000259" key="1">
    <source>
        <dbReference type="Pfam" id="PF02698"/>
    </source>
</evidence>
<protein>
    <submittedName>
        <fullName evidence="2">DUF218 domain-containing protein</fullName>
    </submittedName>
</protein>
<dbReference type="RefSeq" id="WP_111550093.1">
    <property type="nucleotide sequence ID" value="NZ_LIGL01000009.1"/>
</dbReference>
<dbReference type="OrthoDB" id="9809813at2"/>
<sequence>MKTGSDDLPVALVLGAAVWSGGMPSPALRRRALAGARLWTGGRVRAIVACGGQGAHAPAEAAVIARLCHEAGVPRSVVFCEDQSTTTLENIQFARPVLRQIGAREVIVVSDFYHLPRALMVARRSGVSARGVAVALTGARPGPQVKAVLREIPALGWYFLSGKGR</sequence>
<dbReference type="InterPro" id="IPR051599">
    <property type="entry name" value="Cell_Envelope_Assoc"/>
</dbReference>
<proteinExistence type="predicted"/>
<dbReference type="Gene3D" id="3.40.50.620">
    <property type="entry name" value="HUPs"/>
    <property type="match status" value="1"/>
</dbReference>
<dbReference type="EMBL" id="QLMG01000010">
    <property type="protein sequence ID" value="RAK18965.1"/>
    <property type="molecule type" value="Genomic_DNA"/>
</dbReference>
<gene>
    <name evidence="2" type="ORF">ATI53_10107</name>
</gene>
<comment type="caution">
    <text evidence="2">The sequence shown here is derived from an EMBL/GenBank/DDBJ whole genome shotgun (WGS) entry which is preliminary data.</text>
</comment>
<name>A0A327YGM6_9RHOB</name>
<dbReference type="GO" id="GO:0005886">
    <property type="term" value="C:plasma membrane"/>
    <property type="evidence" value="ECO:0007669"/>
    <property type="project" value="TreeGrafter"/>
</dbReference>
<organism evidence="2 3">
    <name type="scientific">Salipiger aestuarii</name>
    <dbReference type="NCBI Taxonomy" id="568098"/>
    <lineage>
        <taxon>Bacteria</taxon>
        <taxon>Pseudomonadati</taxon>
        <taxon>Pseudomonadota</taxon>
        <taxon>Alphaproteobacteria</taxon>
        <taxon>Rhodobacterales</taxon>
        <taxon>Roseobacteraceae</taxon>
        <taxon>Salipiger</taxon>
    </lineage>
</organism>
<accession>A0A327YGM6</accession>
<dbReference type="Proteomes" id="UP000249165">
    <property type="component" value="Unassembled WGS sequence"/>
</dbReference>
<keyword evidence="3" id="KW-1185">Reference proteome</keyword>
<dbReference type="AlphaFoldDB" id="A0A327YGM6"/>
<dbReference type="CDD" id="cd06259">
    <property type="entry name" value="YdcF-like"/>
    <property type="match status" value="1"/>
</dbReference>
<dbReference type="InterPro" id="IPR014729">
    <property type="entry name" value="Rossmann-like_a/b/a_fold"/>
</dbReference>
<dbReference type="Pfam" id="PF02698">
    <property type="entry name" value="DUF218"/>
    <property type="match status" value="1"/>
</dbReference>
<dbReference type="InterPro" id="IPR003848">
    <property type="entry name" value="DUF218"/>
</dbReference>
<evidence type="ECO:0000313" key="2">
    <source>
        <dbReference type="EMBL" id="RAK18965.1"/>
    </source>
</evidence>
<dbReference type="PANTHER" id="PTHR30336">
    <property type="entry name" value="INNER MEMBRANE PROTEIN, PROBABLE PERMEASE"/>
    <property type="match status" value="1"/>
</dbReference>
<dbReference type="PANTHER" id="PTHR30336:SF20">
    <property type="entry name" value="DUF218 DOMAIN-CONTAINING PROTEIN"/>
    <property type="match status" value="1"/>
</dbReference>
<feature type="domain" description="DUF218" evidence="1">
    <location>
        <begin position="10"/>
        <end position="135"/>
    </location>
</feature>
<evidence type="ECO:0000313" key="3">
    <source>
        <dbReference type="Proteomes" id="UP000249165"/>
    </source>
</evidence>
<reference evidence="2 3" key="1">
    <citation type="submission" date="2018-06" db="EMBL/GenBank/DDBJ databases">
        <title>Genomic Encyclopedia of Archaeal and Bacterial Type Strains, Phase II (KMG-II): from individual species to whole genera.</title>
        <authorList>
            <person name="Goeker M."/>
        </authorList>
    </citation>
    <scope>NUCLEOTIDE SEQUENCE [LARGE SCALE GENOMIC DNA]</scope>
    <source>
        <strain evidence="2 3">DSM 22011</strain>
    </source>
</reference>